<evidence type="ECO:0000313" key="3">
    <source>
        <dbReference type="EMBL" id="MFD1696950.1"/>
    </source>
</evidence>
<dbReference type="InterPro" id="IPR000326">
    <property type="entry name" value="PAP2/HPO"/>
</dbReference>
<gene>
    <name evidence="3" type="ORF">ACFSC7_15635</name>
</gene>
<dbReference type="RefSeq" id="WP_149894239.1">
    <property type="nucleotide sequence ID" value="NZ_JBHUFA010000013.1"/>
</dbReference>
<feature type="transmembrane region" description="Helical" evidence="1">
    <location>
        <begin position="170"/>
        <end position="191"/>
    </location>
</feature>
<evidence type="ECO:0000259" key="2">
    <source>
        <dbReference type="SMART" id="SM00014"/>
    </source>
</evidence>
<protein>
    <submittedName>
        <fullName evidence="3">Phosphatase PAP2 family protein</fullName>
    </submittedName>
</protein>
<keyword evidence="1" id="KW-1133">Transmembrane helix</keyword>
<dbReference type="InterPro" id="IPR036938">
    <property type="entry name" value="PAP2/HPO_sf"/>
</dbReference>
<comment type="caution">
    <text evidence="3">The sequence shown here is derived from an EMBL/GenBank/DDBJ whole genome shotgun (WGS) entry which is preliminary data.</text>
</comment>
<dbReference type="CDD" id="cd03392">
    <property type="entry name" value="PAP2_like_2"/>
    <property type="match status" value="1"/>
</dbReference>
<feature type="transmembrane region" description="Helical" evidence="1">
    <location>
        <begin position="12"/>
        <end position="32"/>
    </location>
</feature>
<dbReference type="PANTHER" id="PTHR14969:SF13">
    <property type="entry name" value="AT30094P"/>
    <property type="match status" value="1"/>
</dbReference>
<feature type="transmembrane region" description="Helical" evidence="1">
    <location>
        <begin position="73"/>
        <end position="93"/>
    </location>
</feature>
<proteinExistence type="predicted"/>
<dbReference type="Gene3D" id="1.20.144.10">
    <property type="entry name" value="Phosphatidic acid phosphatase type 2/haloperoxidase"/>
    <property type="match status" value="1"/>
</dbReference>
<dbReference type="Proteomes" id="UP001597327">
    <property type="component" value="Unassembled WGS sequence"/>
</dbReference>
<dbReference type="EMBL" id="JBHUFA010000013">
    <property type="protein sequence ID" value="MFD1696950.1"/>
    <property type="molecule type" value="Genomic_DNA"/>
</dbReference>
<keyword evidence="1" id="KW-0812">Transmembrane</keyword>
<sequence length="236" mass="26060">MSYAVSTSASTRRVLAIVIVAIAFFLLDVWLVETHHIAGLDQAVLEWFRNPDDLADAWGPAWFEEAAGEITTLGSYTFILLLSLVVVGFLALYQRILAAVFIVLAISGGSLVSTVFKMLFERPRPDVVEHMDRTFTYSFPSGHALISAMAYLTLAAVAARFVDRPWARRYLMACAVALAFLVGTSRVYLGVHWPSDVFAGWCLGTAWAGICWLAADYLSRRTGRADRETDLGTSRI</sequence>
<organism evidence="3 4">
    <name type="scientific">Roseibium aestuarii</name>
    <dbReference type="NCBI Taxonomy" id="2600299"/>
    <lineage>
        <taxon>Bacteria</taxon>
        <taxon>Pseudomonadati</taxon>
        <taxon>Pseudomonadota</taxon>
        <taxon>Alphaproteobacteria</taxon>
        <taxon>Hyphomicrobiales</taxon>
        <taxon>Stappiaceae</taxon>
        <taxon>Roseibium</taxon>
    </lineage>
</organism>
<feature type="transmembrane region" description="Helical" evidence="1">
    <location>
        <begin position="140"/>
        <end position="158"/>
    </location>
</feature>
<feature type="domain" description="Phosphatidic acid phosphatase type 2/haloperoxidase" evidence="2">
    <location>
        <begin position="99"/>
        <end position="212"/>
    </location>
</feature>
<evidence type="ECO:0000256" key="1">
    <source>
        <dbReference type="SAM" id="Phobius"/>
    </source>
</evidence>
<feature type="transmembrane region" description="Helical" evidence="1">
    <location>
        <begin position="100"/>
        <end position="120"/>
    </location>
</feature>
<reference evidence="4" key="1">
    <citation type="journal article" date="2019" name="Int. J. Syst. Evol. Microbiol.">
        <title>The Global Catalogue of Microorganisms (GCM) 10K type strain sequencing project: providing services to taxonomists for standard genome sequencing and annotation.</title>
        <authorList>
            <consortium name="The Broad Institute Genomics Platform"/>
            <consortium name="The Broad Institute Genome Sequencing Center for Infectious Disease"/>
            <person name="Wu L."/>
            <person name="Ma J."/>
        </authorList>
    </citation>
    <scope>NUCLEOTIDE SEQUENCE [LARGE SCALE GENOMIC DNA]</scope>
    <source>
        <strain evidence="4">JCM 3369</strain>
    </source>
</reference>
<dbReference type="PANTHER" id="PTHR14969">
    <property type="entry name" value="SPHINGOSINE-1-PHOSPHATE PHOSPHOHYDROLASE"/>
    <property type="match status" value="1"/>
</dbReference>
<keyword evidence="1" id="KW-0472">Membrane</keyword>
<keyword evidence="4" id="KW-1185">Reference proteome</keyword>
<dbReference type="Pfam" id="PF01569">
    <property type="entry name" value="PAP2"/>
    <property type="match status" value="1"/>
</dbReference>
<dbReference type="SUPFAM" id="SSF48317">
    <property type="entry name" value="Acid phosphatase/Vanadium-dependent haloperoxidase"/>
    <property type="match status" value="1"/>
</dbReference>
<evidence type="ECO:0000313" key="4">
    <source>
        <dbReference type="Proteomes" id="UP001597327"/>
    </source>
</evidence>
<name>A0ABW4K354_9HYPH</name>
<accession>A0ABW4K354</accession>
<feature type="transmembrane region" description="Helical" evidence="1">
    <location>
        <begin position="197"/>
        <end position="218"/>
    </location>
</feature>
<dbReference type="SMART" id="SM00014">
    <property type="entry name" value="acidPPc"/>
    <property type="match status" value="1"/>
</dbReference>